<keyword evidence="7" id="KW-0833">Ubl conjugation pathway</keyword>
<evidence type="ECO:0000256" key="4">
    <source>
        <dbReference type="ARBA" id="ARBA00007434"/>
    </source>
</evidence>
<dbReference type="GO" id="GO:0000151">
    <property type="term" value="C:ubiquitin ligase complex"/>
    <property type="evidence" value="ECO:0007669"/>
    <property type="project" value="InterPro"/>
</dbReference>
<proteinExistence type="inferred from homology"/>
<dbReference type="PANTHER" id="PTHR13931:SF2">
    <property type="entry name" value="UBIQUITIN CONJUGATION FACTOR E4 B"/>
    <property type="match status" value="1"/>
</dbReference>
<comment type="similarity">
    <text evidence="4">Belongs to the ubiquitin conjugation factor E4 family.</text>
</comment>
<dbReference type="InterPro" id="IPR045132">
    <property type="entry name" value="UBE4"/>
</dbReference>
<evidence type="ECO:0000313" key="12">
    <source>
        <dbReference type="Proteomes" id="UP000789706"/>
    </source>
</evidence>
<dbReference type="Proteomes" id="UP000789706">
    <property type="component" value="Unassembled WGS sequence"/>
</dbReference>
<dbReference type="GO" id="GO:0034450">
    <property type="term" value="F:ubiquitin-ubiquitin ligase activity"/>
    <property type="evidence" value="ECO:0007669"/>
    <property type="project" value="InterPro"/>
</dbReference>
<keyword evidence="5" id="KW-0963">Cytoplasm</keyword>
<evidence type="ECO:0000256" key="3">
    <source>
        <dbReference type="ARBA" id="ARBA00004906"/>
    </source>
</evidence>
<dbReference type="SUPFAM" id="SSF57850">
    <property type="entry name" value="RING/U-box"/>
    <property type="match status" value="1"/>
</dbReference>
<dbReference type="GO" id="GO:0000209">
    <property type="term" value="P:protein polyubiquitination"/>
    <property type="evidence" value="ECO:0007669"/>
    <property type="project" value="TreeGrafter"/>
</dbReference>
<dbReference type="Pfam" id="PF10408">
    <property type="entry name" value="Ufd2P_core"/>
    <property type="match status" value="1"/>
</dbReference>
<evidence type="ECO:0000256" key="6">
    <source>
        <dbReference type="ARBA" id="ARBA00022679"/>
    </source>
</evidence>
<keyword evidence="6" id="KW-0808">Transferase</keyword>
<evidence type="ECO:0000256" key="9">
    <source>
        <dbReference type="SAM" id="MobiDB-lite"/>
    </source>
</evidence>
<sequence length="969" mass="112295">METTPTKTEATPLSDAERQANTSNSNTNNNNNSVETSTTASMPSRSEESSNNSKVMNSKKTKQLSVQEKENEKMKIVVERDWQNEAISKVLGITLNVIAQRSGNKLVYLDSVVKELKEENPEMTIFKFNKSNLDNSLVARLSLDPNQMRDEDEDVIVPQIPSFDYLLDCWKRAVEIKRNLLTRLIINYSGLVIQYPDMFPQVNNTSIEYGPQQLVQRLLVDIDTPEGLPWDFVQELAEKVEEEEFEGMFGPSLIALSAQMRSKDILTGDYLHPLNLPKMPSWNPPNLPPRAFEQASLLGPFCRVSVFPMDEPSVAESYFSNVQQRRQSDIESEMSSLRAAIQGVQNSLFTIFNNIIRSSPSAREAVLDFWATVIKLNQKRAQMHVDPLQVGTDGFIVNLTRLLLSFAEPFMDYTYSKIDRIDIDYFRKSKRIDISQETKIKANQQESDEYYNSVDSKPKPNFISEIFFLTISMHHYGPLHCYEKYNNFLRDLSELQKQYDRMKEDQPNWLGTPNARVNEELLKRCKVQLDKGASHKVAYDSQLLDPAALSYSLRFYNLVMNWILRIVDPSGKHPSTRIRYNPRIANTVSRDELLIFIITFLSSSAYVKNPYLKAKFVEILFHFTIRNENEGGMGVILATHPIALNHLMPSLMSFYVEVEQTGAHTQFYDKFNIRYNISQIFKSIWDNRTHRERLKEESRKTESFVRFANLLMNDATYLLDESLSKLTDIHNIQNEMDNKEQWEKETPNYRQEREGLLRSYERQATSYMALGNETVHMLEYMTSEVVEPFLTPEIVERLAAMMDYNLVSLVGPKCTELKVKNPEKYRFQPRELLSQLINIYLNLCDRKEFIQAVARDGRSYHKDHFSKAAGILLKKNLKSEKDVEKLKEFVDNVEEVVKNEAAKEEELDPLMFEIMEDPVILPESKVSIDRSTITTHLLCDAMDPFNRKPLTIDQERIAAYRKERQKKKK</sequence>
<dbReference type="GO" id="GO:0005634">
    <property type="term" value="C:nucleus"/>
    <property type="evidence" value="ECO:0007669"/>
    <property type="project" value="UniProtKB-SubCell"/>
</dbReference>
<accession>A0A9N9FE23</accession>
<protein>
    <submittedName>
        <fullName evidence="11">3489_t:CDS:1</fullName>
    </submittedName>
</protein>
<comment type="subcellular location">
    <subcellularLocation>
        <location evidence="2">Cytoplasm</location>
    </subcellularLocation>
    <subcellularLocation>
        <location evidence="1">Nucleus</location>
    </subcellularLocation>
</comment>
<dbReference type="GO" id="GO:0005737">
    <property type="term" value="C:cytoplasm"/>
    <property type="evidence" value="ECO:0007669"/>
    <property type="project" value="UniProtKB-SubCell"/>
</dbReference>
<reference evidence="11" key="1">
    <citation type="submission" date="2021-06" db="EMBL/GenBank/DDBJ databases">
        <authorList>
            <person name="Kallberg Y."/>
            <person name="Tangrot J."/>
            <person name="Rosling A."/>
        </authorList>
    </citation>
    <scope>NUCLEOTIDE SEQUENCE</scope>
    <source>
        <strain evidence="11">AZ414A</strain>
    </source>
</reference>
<dbReference type="InterPro" id="IPR003613">
    <property type="entry name" value="Ubox_domain"/>
</dbReference>
<name>A0A9N9FE23_9GLOM</name>
<dbReference type="OrthoDB" id="20295at2759"/>
<dbReference type="PANTHER" id="PTHR13931">
    <property type="entry name" value="UBIQUITINATION FACTOR E4"/>
    <property type="match status" value="1"/>
</dbReference>
<dbReference type="InterPro" id="IPR013083">
    <property type="entry name" value="Znf_RING/FYVE/PHD"/>
</dbReference>
<dbReference type="EMBL" id="CAJVPK010000562">
    <property type="protein sequence ID" value="CAG8526533.1"/>
    <property type="molecule type" value="Genomic_DNA"/>
</dbReference>
<dbReference type="AlphaFoldDB" id="A0A9N9FE23"/>
<evidence type="ECO:0000256" key="2">
    <source>
        <dbReference type="ARBA" id="ARBA00004496"/>
    </source>
</evidence>
<comment type="pathway">
    <text evidence="3">Protein modification; protein ubiquitination.</text>
</comment>
<dbReference type="PROSITE" id="PS51698">
    <property type="entry name" value="U_BOX"/>
    <property type="match status" value="1"/>
</dbReference>
<evidence type="ECO:0000256" key="5">
    <source>
        <dbReference type="ARBA" id="ARBA00022490"/>
    </source>
</evidence>
<dbReference type="InterPro" id="IPR019474">
    <property type="entry name" value="Ub_conjug_fac_E4_core"/>
</dbReference>
<evidence type="ECO:0000256" key="1">
    <source>
        <dbReference type="ARBA" id="ARBA00004123"/>
    </source>
</evidence>
<feature type="domain" description="U-box" evidence="10">
    <location>
        <begin position="901"/>
        <end position="969"/>
    </location>
</feature>
<keyword evidence="12" id="KW-1185">Reference proteome</keyword>
<dbReference type="Pfam" id="PF04564">
    <property type="entry name" value="U-box"/>
    <property type="match status" value="1"/>
</dbReference>
<evidence type="ECO:0000256" key="7">
    <source>
        <dbReference type="ARBA" id="ARBA00022786"/>
    </source>
</evidence>
<keyword evidence="8" id="KW-0539">Nucleus</keyword>
<feature type="compositionally biased region" description="Polar residues" evidence="9">
    <location>
        <begin position="1"/>
        <end position="11"/>
    </location>
</feature>
<feature type="region of interest" description="Disordered" evidence="9">
    <location>
        <begin position="1"/>
        <end position="70"/>
    </location>
</feature>
<evidence type="ECO:0000259" key="10">
    <source>
        <dbReference type="PROSITE" id="PS51698"/>
    </source>
</evidence>
<feature type="compositionally biased region" description="Low complexity" evidence="9">
    <location>
        <begin position="21"/>
        <end position="41"/>
    </location>
</feature>
<dbReference type="GO" id="GO:0036503">
    <property type="term" value="P:ERAD pathway"/>
    <property type="evidence" value="ECO:0007669"/>
    <property type="project" value="InterPro"/>
</dbReference>
<dbReference type="Gene3D" id="3.30.40.10">
    <property type="entry name" value="Zinc/RING finger domain, C3HC4 (zinc finger)"/>
    <property type="match status" value="1"/>
</dbReference>
<evidence type="ECO:0000256" key="8">
    <source>
        <dbReference type="ARBA" id="ARBA00023242"/>
    </source>
</evidence>
<comment type="caution">
    <text evidence="11">The sequence shown here is derived from an EMBL/GenBank/DDBJ whole genome shotgun (WGS) entry which is preliminary data.</text>
</comment>
<evidence type="ECO:0000313" key="11">
    <source>
        <dbReference type="EMBL" id="CAG8526533.1"/>
    </source>
</evidence>
<dbReference type="SMART" id="SM00504">
    <property type="entry name" value="Ubox"/>
    <property type="match status" value="1"/>
</dbReference>
<organism evidence="11 12">
    <name type="scientific">Diversispora eburnea</name>
    <dbReference type="NCBI Taxonomy" id="1213867"/>
    <lineage>
        <taxon>Eukaryota</taxon>
        <taxon>Fungi</taxon>
        <taxon>Fungi incertae sedis</taxon>
        <taxon>Mucoromycota</taxon>
        <taxon>Glomeromycotina</taxon>
        <taxon>Glomeromycetes</taxon>
        <taxon>Diversisporales</taxon>
        <taxon>Diversisporaceae</taxon>
        <taxon>Diversispora</taxon>
    </lineage>
</organism>
<gene>
    <name evidence="11" type="ORF">DEBURN_LOCUS5929</name>
</gene>
<dbReference type="GO" id="GO:0006511">
    <property type="term" value="P:ubiquitin-dependent protein catabolic process"/>
    <property type="evidence" value="ECO:0007669"/>
    <property type="project" value="InterPro"/>
</dbReference>